<dbReference type="Pfam" id="PF01370">
    <property type="entry name" value="Epimerase"/>
    <property type="match status" value="1"/>
</dbReference>
<keyword evidence="4" id="KW-1185">Reference proteome</keyword>
<dbReference type="SUPFAM" id="SSF51735">
    <property type="entry name" value="NAD(P)-binding Rossmann-fold domains"/>
    <property type="match status" value="1"/>
</dbReference>
<organism evidence="3 4">
    <name type="scientific">Brachybacterium fresconis</name>
    <dbReference type="NCBI Taxonomy" id="173363"/>
    <lineage>
        <taxon>Bacteria</taxon>
        <taxon>Bacillati</taxon>
        <taxon>Actinomycetota</taxon>
        <taxon>Actinomycetes</taxon>
        <taxon>Micrococcales</taxon>
        <taxon>Dermabacteraceae</taxon>
        <taxon>Brachybacterium</taxon>
    </lineage>
</organism>
<proteinExistence type="predicted"/>
<gene>
    <name evidence="3" type="ORF">JOF44_003833</name>
</gene>
<evidence type="ECO:0000259" key="2">
    <source>
        <dbReference type="Pfam" id="PF01370"/>
    </source>
</evidence>
<evidence type="ECO:0000313" key="3">
    <source>
        <dbReference type="EMBL" id="MBP2410930.1"/>
    </source>
</evidence>
<dbReference type="Proteomes" id="UP000698222">
    <property type="component" value="Unassembled WGS sequence"/>
</dbReference>
<accession>A0ABS4YR19</accession>
<dbReference type="RefSeq" id="WP_209895208.1">
    <property type="nucleotide sequence ID" value="NZ_BAAAJV010000008.1"/>
</dbReference>
<feature type="compositionally biased region" description="Basic and acidic residues" evidence="1">
    <location>
        <begin position="310"/>
        <end position="319"/>
    </location>
</feature>
<reference evidence="3 4" key="1">
    <citation type="submission" date="2021-03" db="EMBL/GenBank/DDBJ databases">
        <title>Sequencing the genomes of 1000 actinobacteria strains.</title>
        <authorList>
            <person name="Klenk H.-P."/>
        </authorList>
    </citation>
    <scope>NUCLEOTIDE SEQUENCE [LARGE SCALE GENOMIC DNA]</scope>
    <source>
        <strain evidence="3 4">DSM 14564</strain>
    </source>
</reference>
<sequence>MHHLVIGEGQIGRAIIDRALADGDTVTVLRRSPREPSPGIRRVTGDLLDPHVLAEAFEGAEAIHASFHAVYDARVWRRELPPREKAVLDAAAERGLPVVFPESMYAFQGEASDLVEGAGPSPRDAKGEVRVDLLAQRRAHPARTVSVVASDLVGPTAVGTGAAVASAMIIERIVAGSRPIIFGDPTAPHTLTHIPDLAAAMLHAARHAERLTGGAGDVVLHAPSAPARPQTALLAEVFALTGRKPRRPWQIPQVALRALAGVNTFARELAGISGLWYRPSVLRPGILTLEEGLEPTSWEDAVHQTVEQARSTRDEDAPRGSEAAPVSVQS</sequence>
<dbReference type="InterPro" id="IPR036291">
    <property type="entry name" value="NAD(P)-bd_dom_sf"/>
</dbReference>
<dbReference type="InterPro" id="IPR001509">
    <property type="entry name" value="Epimerase_deHydtase"/>
</dbReference>
<protein>
    <submittedName>
        <fullName evidence="3">Nucleoside-diphosphate-sugar epimerase</fullName>
    </submittedName>
</protein>
<evidence type="ECO:0000313" key="4">
    <source>
        <dbReference type="Proteomes" id="UP000698222"/>
    </source>
</evidence>
<name>A0ABS4YR19_9MICO</name>
<dbReference type="EMBL" id="JAGIOC010000001">
    <property type="protein sequence ID" value="MBP2410930.1"/>
    <property type="molecule type" value="Genomic_DNA"/>
</dbReference>
<evidence type="ECO:0000256" key="1">
    <source>
        <dbReference type="SAM" id="MobiDB-lite"/>
    </source>
</evidence>
<feature type="region of interest" description="Disordered" evidence="1">
    <location>
        <begin position="303"/>
        <end position="330"/>
    </location>
</feature>
<dbReference type="Gene3D" id="3.40.50.720">
    <property type="entry name" value="NAD(P)-binding Rossmann-like Domain"/>
    <property type="match status" value="1"/>
</dbReference>
<feature type="domain" description="NAD-dependent epimerase/dehydratase" evidence="2">
    <location>
        <begin position="5"/>
        <end position="210"/>
    </location>
</feature>
<comment type="caution">
    <text evidence="3">The sequence shown here is derived from an EMBL/GenBank/DDBJ whole genome shotgun (WGS) entry which is preliminary data.</text>
</comment>